<accession>A0ABQ9IE37</accession>
<protein>
    <submittedName>
        <fullName evidence="2">Uncharacterized protein</fullName>
    </submittedName>
</protein>
<dbReference type="InterPro" id="IPR007858">
    <property type="entry name" value="Dpy-30_motif"/>
</dbReference>
<dbReference type="Proteomes" id="UP001159363">
    <property type="component" value="Chromosome 1"/>
</dbReference>
<gene>
    <name evidence="2" type="ORF">PR048_000242</name>
</gene>
<dbReference type="Gene3D" id="1.20.890.10">
    <property type="entry name" value="cAMP-dependent protein kinase regulatory subunit, dimerization-anchoring domain"/>
    <property type="match status" value="1"/>
</dbReference>
<dbReference type="InterPro" id="IPR049630">
    <property type="entry name" value="DYDC-like_DD"/>
</dbReference>
<reference evidence="2 3" key="1">
    <citation type="submission" date="2023-02" db="EMBL/GenBank/DDBJ databases">
        <title>LHISI_Scaffold_Assembly.</title>
        <authorList>
            <person name="Stuart O.P."/>
            <person name="Cleave R."/>
            <person name="Magrath M.J.L."/>
            <person name="Mikheyev A.S."/>
        </authorList>
    </citation>
    <scope>NUCLEOTIDE SEQUENCE [LARGE SCALE GENOMIC DNA]</scope>
    <source>
        <strain evidence="2">Daus_M_001</strain>
        <tissue evidence="2">Leg muscle</tissue>
    </source>
</reference>
<dbReference type="EMBL" id="JARBHB010000001">
    <property type="protein sequence ID" value="KAJ8894935.1"/>
    <property type="molecule type" value="Genomic_DNA"/>
</dbReference>
<keyword evidence="3" id="KW-1185">Reference proteome</keyword>
<feature type="compositionally biased region" description="Polar residues" evidence="1">
    <location>
        <begin position="12"/>
        <end position="23"/>
    </location>
</feature>
<evidence type="ECO:0000256" key="1">
    <source>
        <dbReference type="SAM" id="MobiDB-lite"/>
    </source>
</evidence>
<evidence type="ECO:0000313" key="2">
    <source>
        <dbReference type="EMBL" id="KAJ8894935.1"/>
    </source>
</evidence>
<sequence>MSLHKSDALDGSTDNSGDPTTRTEIPVIWTEEGRYLASNIDMVSIAGELCLKLIQIHLQQLPLGNHWSTQVVGGATTVMAKEKQQTTQACLQNNMHVAFSALGQPLMKGLTEIATSRPRDPIAYLAAYLYNYANRNKSRVGTQLSKAAPNVRKILQNVFMLLKHSPPQRRLTCLHLMAFAGEVYGAFDKYRVEGMFILLVKLVTVQ</sequence>
<proteinExistence type="predicted"/>
<comment type="caution">
    <text evidence="2">The sequence shown here is derived from an EMBL/GenBank/DDBJ whole genome shotgun (WGS) entry which is preliminary data.</text>
</comment>
<dbReference type="CDD" id="cd22966">
    <property type="entry name" value="DD_DYDC-like"/>
    <property type="match status" value="1"/>
</dbReference>
<organism evidence="2 3">
    <name type="scientific">Dryococelus australis</name>
    <dbReference type="NCBI Taxonomy" id="614101"/>
    <lineage>
        <taxon>Eukaryota</taxon>
        <taxon>Metazoa</taxon>
        <taxon>Ecdysozoa</taxon>
        <taxon>Arthropoda</taxon>
        <taxon>Hexapoda</taxon>
        <taxon>Insecta</taxon>
        <taxon>Pterygota</taxon>
        <taxon>Neoptera</taxon>
        <taxon>Polyneoptera</taxon>
        <taxon>Phasmatodea</taxon>
        <taxon>Verophasmatodea</taxon>
        <taxon>Anareolatae</taxon>
        <taxon>Phasmatidae</taxon>
        <taxon>Eurycanthinae</taxon>
        <taxon>Dryococelus</taxon>
    </lineage>
</organism>
<name>A0ABQ9IE37_9NEOP</name>
<feature type="region of interest" description="Disordered" evidence="1">
    <location>
        <begin position="1"/>
        <end position="23"/>
    </location>
</feature>
<evidence type="ECO:0000313" key="3">
    <source>
        <dbReference type="Proteomes" id="UP001159363"/>
    </source>
</evidence>
<dbReference type="Pfam" id="PF05186">
    <property type="entry name" value="Dpy-30"/>
    <property type="match status" value="1"/>
</dbReference>